<dbReference type="PANTHER" id="PTHR42718">
    <property type="entry name" value="MAJOR FACILITATOR SUPERFAMILY MULTIDRUG TRANSPORTER MFSC"/>
    <property type="match status" value="1"/>
</dbReference>
<evidence type="ECO:0000256" key="3">
    <source>
        <dbReference type="ARBA" id="ARBA00022475"/>
    </source>
</evidence>
<evidence type="ECO:0000256" key="7">
    <source>
        <dbReference type="SAM" id="Phobius"/>
    </source>
</evidence>
<dbReference type="InterPro" id="IPR020846">
    <property type="entry name" value="MFS_dom"/>
</dbReference>
<feature type="transmembrane region" description="Helical" evidence="7">
    <location>
        <begin position="481"/>
        <end position="504"/>
    </location>
</feature>
<dbReference type="InterPro" id="IPR011701">
    <property type="entry name" value="MFS"/>
</dbReference>
<dbReference type="PANTHER" id="PTHR42718:SF47">
    <property type="entry name" value="METHYL VIOLOGEN RESISTANCE PROTEIN SMVA"/>
    <property type="match status" value="1"/>
</dbReference>
<feature type="domain" description="Major facilitator superfamily (MFS) profile" evidence="8">
    <location>
        <begin position="25"/>
        <end position="511"/>
    </location>
</feature>
<feature type="transmembrane region" description="Helical" evidence="7">
    <location>
        <begin position="26"/>
        <end position="49"/>
    </location>
</feature>
<keyword evidence="4 7" id="KW-0812">Transmembrane</keyword>
<feature type="transmembrane region" description="Helical" evidence="7">
    <location>
        <begin position="240"/>
        <end position="257"/>
    </location>
</feature>
<evidence type="ECO:0000256" key="1">
    <source>
        <dbReference type="ARBA" id="ARBA00004651"/>
    </source>
</evidence>
<dbReference type="RefSeq" id="WP_063019344.1">
    <property type="nucleotide sequence ID" value="NZ_JBEYBM010000002.1"/>
</dbReference>
<keyword evidence="2" id="KW-0813">Transport</keyword>
<sequence>MTPQTAPIARSATTAPRAGAREWAGLSVLALALLLLAVDATVLDLAVPAISADLAPTTPQLLWIIDVYSFVLAGLLVVMGNLGDRIGRRRLLLLGAAGFGFASVLAAWSVTPEMLIAARVLQGVAGATLMPATLALIRSMFLDPRQRTVAIAVWSAMAGGGAAAGPLLGGWLLEHYWWGSVFLVNLPVMLVLIGLGPVLIPESRDPKPGRFDLPSAALSMLALVPVVYAVKEFAAHGPSVRSALICVLGLLAGVLFVRRQRRLAQPMLDLALFALPKFRTAVLTNLLAVFALAGVLFFGSQYLQLVLGRSPMQAGLLLLPGLSAGMIGALAAAWLVRRLPPGTVLGGALLTAAVGAALFGLVSPDAGASTTPFVLGFLFIGAGVGVALTVSSDLVVGSAPPERAGAAAAVSETAYETGIALGVAILGSVVMAIFRNGLDPAHVPSDRMDAASESLGAATTYARELPEAAGNAFLVSVHESFISGIHVAAVGTTSILLLAALVAFRLRAAHG</sequence>
<dbReference type="Proteomes" id="UP001550535">
    <property type="component" value="Unassembled WGS sequence"/>
</dbReference>
<dbReference type="SUPFAM" id="SSF103473">
    <property type="entry name" value="MFS general substrate transporter"/>
    <property type="match status" value="1"/>
</dbReference>
<feature type="transmembrane region" description="Helical" evidence="7">
    <location>
        <begin position="278"/>
        <end position="303"/>
    </location>
</feature>
<feature type="transmembrane region" description="Helical" evidence="7">
    <location>
        <begin position="61"/>
        <end position="79"/>
    </location>
</feature>
<evidence type="ECO:0000256" key="4">
    <source>
        <dbReference type="ARBA" id="ARBA00022692"/>
    </source>
</evidence>
<evidence type="ECO:0000256" key="5">
    <source>
        <dbReference type="ARBA" id="ARBA00022989"/>
    </source>
</evidence>
<protein>
    <submittedName>
        <fullName evidence="9">MFS transporter</fullName>
    </submittedName>
</protein>
<comment type="subcellular location">
    <subcellularLocation>
        <location evidence="1">Cell membrane</location>
        <topology evidence="1">Multi-pass membrane protein</topology>
    </subcellularLocation>
</comment>
<keyword evidence="6 7" id="KW-0472">Membrane</keyword>
<feature type="transmembrane region" description="Helical" evidence="7">
    <location>
        <begin position="417"/>
        <end position="438"/>
    </location>
</feature>
<dbReference type="CDD" id="cd17321">
    <property type="entry name" value="MFS_MMR_MDR_like"/>
    <property type="match status" value="1"/>
</dbReference>
<feature type="transmembrane region" description="Helical" evidence="7">
    <location>
        <begin position="211"/>
        <end position="228"/>
    </location>
</feature>
<evidence type="ECO:0000256" key="6">
    <source>
        <dbReference type="ARBA" id="ARBA00023136"/>
    </source>
</evidence>
<evidence type="ECO:0000259" key="8">
    <source>
        <dbReference type="PROSITE" id="PS50850"/>
    </source>
</evidence>
<feature type="transmembrane region" description="Helical" evidence="7">
    <location>
        <begin position="315"/>
        <end position="336"/>
    </location>
</feature>
<reference evidence="9 10" key="1">
    <citation type="submission" date="2024-06" db="EMBL/GenBank/DDBJ databases">
        <title>The Natural Products Discovery Center: Release of the First 8490 Sequenced Strains for Exploring Actinobacteria Biosynthetic Diversity.</title>
        <authorList>
            <person name="Kalkreuter E."/>
            <person name="Kautsar S.A."/>
            <person name="Yang D."/>
            <person name="Bader C.D."/>
            <person name="Teijaro C.N."/>
            <person name="Fluegel L."/>
            <person name="Davis C.M."/>
            <person name="Simpson J.R."/>
            <person name="Lauterbach L."/>
            <person name="Steele A.D."/>
            <person name="Gui C."/>
            <person name="Meng S."/>
            <person name="Li G."/>
            <person name="Viehrig K."/>
            <person name="Ye F."/>
            <person name="Su P."/>
            <person name="Kiefer A.F."/>
            <person name="Nichols A."/>
            <person name="Cepeda A.J."/>
            <person name="Yan W."/>
            <person name="Fan B."/>
            <person name="Jiang Y."/>
            <person name="Adhikari A."/>
            <person name="Zheng C.-J."/>
            <person name="Schuster L."/>
            <person name="Cowan T.M."/>
            <person name="Smanski M.J."/>
            <person name="Chevrette M.G."/>
            <person name="De Carvalho L.P.S."/>
            <person name="Shen B."/>
        </authorList>
    </citation>
    <scope>NUCLEOTIDE SEQUENCE [LARGE SCALE GENOMIC DNA]</scope>
    <source>
        <strain evidence="9 10">NPDC019434</strain>
    </source>
</reference>
<organism evidence="9 10">
    <name type="scientific">Nocardia niwae</name>
    <dbReference type="NCBI Taxonomy" id="626084"/>
    <lineage>
        <taxon>Bacteria</taxon>
        <taxon>Bacillati</taxon>
        <taxon>Actinomycetota</taxon>
        <taxon>Actinomycetes</taxon>
        <taxon>Mycobacteriales</taxon>
        <taxon>Nocardiaceae</taxon>
        <taxon>Nocardia</taxon>
    </lineage>
</organism>
<dbReference type="Gene3D" id="1.20.1720.10">
    <property type="entry name" value="Multidrug resistance protein D"/>
    <property type="match status" value="1"/>
</dbReference>
<feature type="transmembrane region" description="Helical" evidence="7">
    <location>
        <begin position="149"/>
        <end position="171"/>
    </location>
</feature>
<feature type="transmembrane region" description="Helical" evidence="7">
    <location>
        <begin position="116"/>
        <end position="137"/>
    </location>
</feature>
<dbReference type="PROSITE" id="PS50850">
    <property type="entry name" value="MFS"/>
    <property type="match status" value="1"/>
</dbReference>
<dbReference type="EMBL" id="JBEYBR010000001">
    <property type="protein sequence ID" value="MEU2120332.1"/>
    <property type="molecule type" value="Genomic_DNA"/>
</dbReference>
<feature type="transmembrane region" description="Helical" evidence="7">
    <location>
        <begin position="374"/>
        <end position="396"/>
    </location>
</feature>
<evidence type="ECO:0000256" key="2">
    <source>
        <dbReference type="ARBA" id="ARBA00022448"/>
    </source>
</evidence>
<proteinExistence type="predicted"/>
<dbReference type="Pfam" id="PF07690">
    <property type="entry name" value="MFS_1"/>
    <property type="match status" value="1"/>
</dbReference>
<feature type="transmembrane region" description="Helical" evidence="7">
    <location>
        <begin position="91"/>
        <end position="110"/>
    </location>
</feature>
<keyword evidence="10" id="KW-1185">Reference proteome</keyword>
<evidence type="ECO:0000313" key="10">
    <source>
        <dbReference type="Proteomes" id="UP001550535"/>
    </source>
</evidence>
<comment type="caution">
    <text evidence="9">The sequence shown here is derived from an EMBL/GenBank/DDBJ whole genome shotgun (WGS) entry which is preliminary data.</text>
</comment>
<dbReference type="InterPro" id="IPR036259">
    <property type="entry name" value="MFS_trans_sf"/>
</dbReference>
<accession>A0ABV2X353</accession>
<name>A0ABV2X353_9NOCA</name>
<keyword evidence="3" id="KW-1003">Cell membrane</keyword>
<evidence type="ECO:0000313" key="9">
    <source>
        <dbReference type="EMBL" id="MEU2120332.1"/>
    </source>
</evidence>
<feature type="transmembrane region" description="Helical" evidence="7">
    <location>
        <begin position="177"/>
        <end position="199"/>
    </location>
</feature>
<keyword evidence="5 7" id="KW-1133">Transmembrane helix</keyword>
<gene>
    <name evidence="9" type="ORF">ABZ507_00745</name>
</gene>
<feature type="transmembrane region" description="Helical" evidence="7">
    <location>
        <begin position="343"/>
        <end position="362"/>
    </location>
</feature>
<dbReference type="Gene3D" id="1.20.1250.20">
    <property type="entry name" value="MFS general substrate transporter like domains"/>
    <property type="match status" value="1"/>
</dbReference>